<dbReference type="AlphaFoldDB" id="A0A2U2DV39"/>
<keyword evidence="2" id="KW-1185">Reference proteome</keyword>
<proteinExistence type="predicted"/>
<reference evidence="1 2" key="1">
    <citation type="submission" date="2018-05" db="EMBL/GenBank/DDBJ databases">
        <title>The draft genome of strain NS-104.</title>
        <authorList>
            <person name="Hang P."/>
            <person name="Jiang J."/>
        </authorList>
    </citation>
    <scope>NUCLEOTIDE SEQUENCE [LARGE SCALE GENOMIC DNA]</scope>
    <source>
        <strain evidence="1 2">NS-104</strain>
    </source>
</reference>
<dbReference type="EMBL" id="QFBC01000002">
    <property type="protein sequence ID" value="PWE57170.1"/>
    <property type="molecule type" value="Genomic_DNA"/>
</dbReference>
<protein>
    <submittedName>
        <fullName evidence="1">Uncharacterized protein</fullName>
    </submittedName>
</protein>
<gene>
    <name evidence="1" type="ORF">DEM27_05880</name>
</gene>
<comment type="caution">
    <text evidence="1">The sequence shown here is derived from an EMBL/GenBank/DDBJ whole genome shotgun (WGS) entry which is preliminary data.</text>
</comment>
<organism evidence="1 2">
    <name type="scientific">Metarhizobium album</name>
    <dbReference type="NCBI Taxonomy" id="2182425"/>
    <lineage>
        <taxon>Bacteria</taxon>
        <taxon>Pseudomonadati</taxon>
        <taxon>Pseudomonadota</taxon>
        <taxon>Alphaproteobacteria</taxon>
        <taxon>Hyphomicrobiales</taxon>
        <taxon>Rhizobiaceae</taxon>
        <taxon>Metarhizobium</taxon>
    </lineage>
</organism>
<evidence type="ECO:0000313" key="2">
    <source>
        <dbReference type="Proteomes" id="UP000245252"/>
    </source>
</evidence>
<sequence>MNQILNEAIDRGWLAIALIRVCQAACHDTANGLRDQKDIYLGGALWQVLTHAQEILDRNQDFLLERMEAILEAEISQDGPVDNGENS</sequence>
<dbReference type="RefSeq" id="WP_109457273.1">
    <property type="nucleotide sequence ID" value="NZ_QFBC01000002.1"/>
</dbReference>
<evidence type="ECO:0000313" key="1">
    <source>
        <dbReference type="EMBL" id="PWE57170.1"/>
    </source>
</evidence>
<name>A0A2U2DV39_9HYPH</name>
<dbReference type="Proteomes" id="UP000245252">
    <property type="component" value="Unassembled WGS sequence"/>
</dbReference>
<accession>A0A2U2DV39</accession>